<keyword evidence="2" id="KW-0472">Membrane</keyword>
<protein>
    <submittedName>
        <fullName evidence="3">Uncharacterized protein</fullName>
    </submittedName>
</protein>
<evidence type="ECO:0000256" key="2">
    <source>
        <dbReference type="SAM" id="Phobius"/>
    </source>
</evidence>
<dbReference type="AlphaFoldDB" id="C5C519"/>
<keyword evidence="4" id="KW-1185">Reference proteome</keyword>
<dbReference type="OrthoDB" id="3261230at2"/>
<keyword evidence="2" id="KW-0812">Transmembrane</keyword>
<feature type="compositionally biased region" description="Low complexity" evidence="1">
    <location>
        <begin position="8"/>
        <end position="23"/>
    </location>
</feature>
<dbReference type="HOGENOM" id="CLU_1559967_0_0_11"/>
<accession>C5C519</accession>
<reference evidence="3 4" key="1">
    <citation type="journal article" date="2009" name="Stand. Genomic Sci.">
        <title>Complete genome sequence of Beutenbergia cavernae type strain (HKI 0122).</title>
        <authorList>
            <person name="Land M."/>
            <person name="Pukall R."/>
            <person name="Abt B."/>
            <person name="Goker M."/>
            <person name="Rohde M."/>
            <person name="Glavina Del Rio T."/>
            <person name="Tice H."/>
            <person name="Copeland A."/>
            <person name="Cheng J.F."/>
            <person name="Lucas S."/>
            <person name="Chen F."/>
            <person name="Nolan M."/>
            <person name="Bruce D."/>
            <person name="Goodwin L."/>
            <person name="Pitluck S."/>
            <person name="Ivanova N."/>
            <person name="Mavromatis K."/>
            <person name="Ovchinnikova G."/>
            <person name="Pati A."/>
            <person name="Chen A."/>
            <person name="Palaniappan K."/>
            <person name="Hauser L."/>
            <person name="Chang Y.J."/>
            <person name="Jefferies C.C."/>
            <person name="Saunders E."/>
            <person name="Brettin T."/>
            <person name="Detter J.C."/>
            <person name="Han C."/>
            <person name="Chain P."/>
            <person name="Bristow J."/>
            <person name="Eisen J.A."/>
            <person name="Markowitz V."/>
            <person name="Hugenholtz P."/>
            <person name="Kyrpides N.C."/>
            <person name="Klenk H.P."/>
            <person name="Lapidus A."/>
        </authorList>
    </citation>
    <scope>NUCLEOTIDE SEQUENCE [LARGE SCALE GENOMIC DNA]</scope>
    <source>
        <strain evidence="4">ATCC BAA-8 / DSM 12333 / NBRC 16432</strain>
    </source>
</reference>
<evidence type="ECO:0000313" key="3">
    <source>
        <dbReference type="EMBL" id="ACQ82159.1"/>
    </source>
</evidence>
<organism evidence="3 4">
    <name type="scientific">Beutenbergia cavernae (strain ATCC BAA-8 / DSM 12333 / CCUG 43141 / JCM 11478 / NBRC 16432 / NCIMB 13614 / HKI 0122)</name>
    <dbReference type="NCBI Taxonomy" id="471853"/>
    <lineage>
        <taxon>Bacteria</taxon>
        <taxon>Bacillati</taxon>
        <taxon>Actinomycetota</taxon>
        <taxon>Actinomycetes</taxon>
        <taxon>Micrococcales</taxon>
        <taxon>Beutenbergiaceae</taxon>
        <taxon>Beutenbergia</taxon>
    </lineage>
</organism>
<dbReference type="RefSeq" id="WP_015884396.1">
    <property type="nucleotide sequence ID" value="NC_012669.1"/>
</dbReference>
<gene>
    <name evidence="3" type="ordered locus">Bcav_3918</name>
</gene>
<proteinExistence type="predicted"/>
<dbReference type="STRING" id="471853.Bcav_3918"/>
<evidence type="ECO:0000256" key="1">
    <source>
        <dbReference type="SAM" id="MobiDB-lite"/>
    </source>
</evidence>
<sequence>MSSDQVDATSPPTAPPAALGPTAAAGDGVGSATLFGPATPPAPRRRSRRGRTFALALVIAAAATVFLLTRETSTRLEEAYADCALEDVVGAWIRDDGHSLELDTQGEDELVGAGYLDVLCITVAIDVPYSVLSEIGATRALDGRLTQTWDGFTASWSYHPASGMSLLITEQ</sequence>
<dbReference type="KEGG" id="bcv:Bcav_3918"/>
<name>C5C519_BEUC1</name>
<dbReference type="EMBL" id="CP001618">
    <property type="protein sequence ID" value="ACQ82159.1"/>
    <property type="molecule type" value="Genomic_DNA"/>
</dbReference>
<dbReference type="Proteomes" id="UP000007962">
    <property type="component" value="Chromosome"/>
</dbReference>
<feature type="transmembrane region" description="Helical" evidence="2">
    <location>
        <begin position="52"/>
        <end position="69"/>
    </location>
</feature>
<keyword evidence="2" id="KW-1133">Transmembrane helix</keyword>
<feature type="region of interest" description="Disordered" evidence="1">
    <location>
        <begin position="1"/>
        <end position="23"/>
    </location>
</feature>
<evidence type="ECO:0000313" key="4">
    <source>
        <dbReference type="Proteomes" id="UP000007962"/>
    </source>
</evidence>